<dbReference type="GO" id="GO:0004497">
    <property type="term" value="F:monooxygenase activity"/>
    <property type="evidence" value="ECO:0007669"/>
    <property type="project" value="UniProtKB-KW"/>
</dbReference>
<proteinExistence type="predicted"/>
<gene>
    <name evidence="3" type="ORF">ACFPEL_25340</name>
</gene>
<protein>
    <submittedName>
        <fullName evidence="3">FAD-dependent monooxygenase</fullName>
    </submittedName>
</protein>
<keyword evidence="3" id="KW-0503">Monooxygenase</keyword>
<name>A0ABV9RNH5_9PSEU</name>
<evidence type="ECO:0000313" key="4">
    <source>
        <dbReference type="Proteomes" id="UP001595909"/>
    </source>
</evidence>
<dbReference type="Gene3D" id="3.50.50.60">
    <property type="entry name" value="FAD/NAD(P)-binding domain"/>
    <property type="match status" value="1"/>
</dbReference>
<dbReference type="SUPFAM" id="SSF51905">
    <property type="entry name" value="FAD/NAD(P)-binding domain"/>
    <property type="match status" value="1"/>
</dbReference>
<keyword evidence="3" id="KW-0560">Oxidoreductase</keyword>
<feature type="compositionally biased region" description="Gly residues" evidence="1">
    <location>
        <begin position="401"/>
        <end position="421"/>
    </location>
</feature>
<dbReference type="PRINTS" id="PR00420">
    <property type="entry name" value="RNGMNOXGNASE"/>
</dbReference>
<comment type="caution">
    <text evidence="3">The sequence shown here is derived from an EMBL/GenBank/DDBJ whole genome shotgun (WGS) entry which is preliminary data.</text>
</comment>
<keyword evidence="4" id="KW-1185">Reference proteome</keyword>
<dbReference type="Proteomes" id="UP001595909">
    <property type="component" value="Unassembled WGS sequence"/>
</dbReference>
<dbReference type="InterPro" id="IPR036188">
    <property type="entry name" value="FAD/NAD-bd_sf"/>
</dbReference>
<evidence type="ECO:0000256" key="1">
    <source>
        <dbReference type="SAM" id="MobiDB-lite"/>
    </source>
</evidence>
<dbReference type="Gene3D" id="3.30.9.10">
    <property type="entry name" value="D-Amino Acid Oxidase, subunit A, domain 2"/>
    <property type="match status" value="1"/>
</dbReference>
<dbReference type="EMBL" id="JBHSIM010000051">
    <property type="protein sequence ID" value="MFC4835759.1"/>
    <property type="molecule type" value="Genomic_DNA"/>
</dbReference>
<sequence>MERTGRDGPPRALVVGAGVAGLAAAASLDRAGWTVDVCERAPARRTGGYFVRLAPEGLAAADRLGVSGGLRTRLPADGIITGVDGRGRTVSRVEASLADDPRALALVRGDLEAALWAARPDDVTVRFATAPRRLDPRRDTVDVVLDGSEGSTRERFDLVVGADGVRSAVRGMVFGPDEHFRHEFDQVVISAILPRLPGELREGDYVVPAEVGRTAHLMAVAEHDPVVFFTFRADLLGVDGADAASRAAHDPVGALRRVYGDFAGLMPEILDGVEEAGTTHVDTVAQIRIGSWRRGRVVLVGDAAWCPTLYSGQGSALALVGGETLGTHLAAHPDDPEAGLAEWEQAHRPAALAAGSAARRSRHFFLPGNRLVAGVRRGALRVASWPPAGRVLHALASRATGPGGPGRPGGAGDDTGIGAPVGRGRAPDRGDVHPTATSGTRAMGPPALGRP</sequence>
<evidence type="ECO:0000313" key="3">
    <source>
        <dbReference type="EMBL" id="MFC4835759.1"/>
    </source>
</evidence>
<organism evidence="3 4">
    <name type="scientific">Actinomycetospora chibensis</name>
    <dbReference type="NCBI Taxonomy" id="663606"/>
    <lineage>
        <taxon>Bacteria</taxon>
        <taxon>Bacillati</taxon>
        <taxon>Actinomycetota</taxon>
        <taxon>Actinomycetes</taxon>
        <taxon>Pseudonocardiales</taxon>
        <taxon>Pseudonocardiaceae</taxon>
        <taxon>Actinomycetospora</taxon>
    </lineage>
</organism>
<dbReference type="InterPro" id="IPR002938">
    <property type="entry name" value="FAD-bd"/>
</dbReference>
<accession>A0ABV9RNH5</accession>
<reference evidence="4" key="1">
    <citation type="journal article" date="2019" name="Int. J. Syst. Evol. Microbiol.">
        <title>The Global Catalogue of Microorganisms (GCM) 10K type strain sequencing project: providing services to taxonomists for standard genome sequencing and annotation.</title>
        <authorList>
            <consortium name="The Broad Institute Genomics Platform"/>
            <consortium name="The Broad Institute Genome Sequencing Center for Infectious Disease"/>
            <person name="Wu L."/>
            <person name="Ma J."/>
        </authorList>
    </citation>
    <scope>NUCLEOTIDE SEQUENCE [LARGE SCALE GENOMIC DNA]</scope>
    <source>
        <strain evidence="4">CCUG 50347</strain>
    </source>
</reference>
<evidence type="ECO:0000259" key="2">
    <source>
        <dbReference type="Pfam" id="PF01494"/>
    </source>
</evidence>
<dbReference type="PANTHER" id="PTHR46865">
    <property type="entry name" value="OXIDOREDUCTASE-RELATED"/>
    <property type="match status" value="1"/>
</dbReference>
<feature type="domain" description="FAD-binding" evidence="2">
    <location>
        <begin position="12"/>
        <end position="334"/>
    </location>
</feature>
<dbReference type="InterPro" id="IPR051704">
    <property type="entry name" value="FAD_aromatic-hydroxylase"/>
</dbReference>
<dbReference type="PANTHER" id="PTHR46865:SF8">
    <property type="entry name" value="POSSIBLE OXIDOREDUCTASE"/>
    <property type="match status" value="1"/>
</dbReference>
<dbReference type="Pfam" id="PF01494">
    <property type="entry name" value="FAD_binding_3"/>
    <property type="match status" value="1"/>
</dbReference>
<feature type="region of interest" description="Disordered" evidence="1">
    <location>
        <begin position="397"/>
        <end position="451"/>
    </location>
</feature>
<dbReference type="RefSeq" id="WP_274187910.1">
    <property type="nucleotide sequence ID" value="NZ_BAABHN010000051.1"/>
</dbReference>